<organism evidence="3 4">
    <name type="scientific">Methylomonas methanica (strain DSM 25384 / MC09)</name>
    <dbReference type="NCBI Taxonomy" id="857087"/>
    <lineage>
        <taxon>Bacteria</taxon>
        <taxon>Pseudomonadati</taxon>
        <taxon>Pseudomonadota</taxon>
        <taxon>Gammaproteobacteria</taxon>
        <taxon>Methylococcales</taxon>
        <taxon>Methylococcaceae</taxon>
        <taxon>Methylomonas</taxon>
    </lineage>
</organism>
<dbReference type="Pfam" id="PF03797">
    <property type="entry name" value="Autotransporter"/>
    <property type="match status" value="1"/>
</dbReference>
<evidence type="ECO:0000313" key="4">
    <source>
        <dbReference type="Proteomes" id="UP000008888"/>
    </source>
</evidence>
<dbReference type="KEGG" id="mmt:Metme_3123"/>
<gene>
    <name evidence="3" type="ordered locus">Metme_3123</name>
</gene>
<accession>G0A3M7</accession>
<dbReference type="EMBL" id="CP002738">
    <property type="protein sequence ID" value="AEG01499.1"/>
    <property type="molecule type" value="Genomic_DNA"/>
</dbReference>
<dbReference type="RefSeq" id="WP_013819726.1">
    <property type="nucleotide sequence ID" value="NC_015572.1"/>
</dbReference>
<protein>
    <submittedName>
        <fullName evidence="3">Extracellular repeat protein, HAF family</fullName>
    </submittedName>
</protein>
<reference key="2">
    <citation type="submission" date="2011-05" db="EMBL/GenBank/DDBJ databases">
        <title>Complete genome sequence of the aerobic marine methanotroph Methylomonas methanica MC09.</title>
        <authorList>
            <person name="Boden R."/>
            <person name="Cunliffe M."/>
            <person name="Scanlan J."/>
            <person name="Moussard H."/>
            <person name="Kits K.D."/>
            <person name="Klotz M."/>
            <person name="Jetten M."/>
            <person name="Vuilleumier S."/>
            <person name="Han J."/>
            <person name="Peters L."/>
            <person name="Mikhailova N."/>
            <person name="Teshima H."/>
            <person name="Tapia R."/>
            <person name="Kyrpides N."/>
            <person name="Ivanova N."/>
            <person name="Pagani I."/>
            <person name="Cheng J.-F."/>
            <person name="Goodwin L."/>
            <person name="Han C."/>
            <person name="Hauser L."/>
            <person name="Land M."/>
            <person name="Lapidus A."/>
            <person name="Lucas S."/>
            <person name="Pitluck S."/>
            <person name="Woyke T."/>
            <person name="Stein L.Y."/>
            <person name="Murrell C."/>
        </authorList>
    </citation>
    <scope>NUCLEOTIDE SEQUENCE</scope>
    <source>
        <strain>MC09</strain>
    </source>
</reference>
<dbReference type="eggNOG" id="COG5563">
    <property type="taxonomic scope" value="Bacteria"/>
</dbReference>
<feature type="signal peptide" evidence="1">
    <location>
        <begin position="1"/>
        <end position="31"/>
    </location>
</feature>
<keyword evidence="1" id="KW-0732">Signal</keyword>
<dbReference type="NCBIfam" id="TIGR02913">
    <property type="entry name" value="HAF_rpt"/>
    <property type="match status" value="3"/>
</dbReference>
<feature type="chain" id="PRO_5003396355" evidence="1">
    <location>
        <begin position="32"/>
        <end position="679"/>
    </location>
</feature>
<dbReference type="SMART" id="SM00869">
    <property type="entry name" value="Autotransporter"/>
    <property type="match status" value="1"/>
</dbReference>
<feature type="domain" description="Autotransporter" evidence="2">
    <location>
        <begin position="410"/>
        <end position="679"/>
    </location>
</feature>
<name>G0A3M7_METMM</name>
<reference evidence="3 4" key="1">
    <citation type="journal article" date="2011" name="J. Bacteriol.">
        <title>Complete Genome Sequence of the Aerobic Marine Methanotroph Methylomonas methanica MC09.</title>
        <authorList>
            <person name="Boden R."/>
            <person name="Cunliffe M."/>
            <person name="Scanlan J."/>
            <person name="Moussard H."/>
            <person name="Kits K.D."/>
            <person name="Klotz M.G."/>
            <person name="Jetten M.S."/>
            <person name="Vuilleumier S."/>
            <person name="Han J."/>
            <person name="Peters L."/>
            <person name="Mikhailova N."/>
            <person name="Teshima H."/>
            <person name="Tapia R."/>
            <person name="Kyrpides N."/>
            <person name="Ivanova N."/>
            <person name="Pagani I."/>
            <person name="Cheng J.F."/>
            <person name="Goodwin L."/>
            <person name="Han C."/>
            <person name="Hauser L."/>
            <person name="Land M.L."/>
            <person name="Lapidus A."/>
            <person name="Lucas S."/>
            <person name="Pitluck S."/>
            <person name="Woyke T."/>
            <person name="Stein L."/>
            <person name="Murrell J.C."/>
        </authorList>
    </citation>
    <scope>NUCLEOTIDE SEQUENCE [LARGE SCALE GENOMIC DNA]</scope>
    <source>
        <strain evidence="3 4">MC09</strain>
    </source>
</reference>
<dbReference type="AlphaFoldDB" id="G0A3M7"/>
<proteinExistence type="predicted"/>
<dbReference type="InterPro" id="IPR005546">
    <property type="entry name" value="Autotransporte_beta"/>
</dbReference>
<evidence type="ECO:0000256" key="1">
    <source>
        <dbReference type="SAM" id="SignalP"/>
    </source>
</evidence>
<dbReference type="HOGENOM" id="CLU_025926_0_0_6"/>
<dbReference type="Gene3D" id="2.40.128.130">
    <property type="entry name" value="Autotransporter beta-domain"/>
    <property type="match status" value="1"/>
</dbReference>
<reference evidence="4" key="3">
    <citation type="submission" date="2011-05" db="EMBL/GenBank/DDBJ databases">
        <title>Complete sequence of Methylomonas methanica MC09.</title>
        <authorList>
            <consortium name="US DOE Joint Genome Institute"/>
            <person name="Lucas S."/>
            <person name="Han J."/>
            <person name="Lapidus A."/>
            <person name="Cheng J.-F."/>
            <person name="Goodwin L."/>
            <person name="Pitluck S."/>
            <person name="Peters L."/>
            <person name="Mikhailova N."/>
            <person name="Teshima H."/>
            <person name="Han C."/>
            <person name="Tapia R."/>
            <person name="Land M."/>
            <person name="Hauser L."/>
            <person name="Kyrpides N."/>
            <person name="Ivanova N."/>
            <person name="Pagani I."/>
            <person name="Stein L."/>
            <person name="Woyke T."/>
        </authorList>
    </citation>
    <scope>NUCLEOTIDE SEQUENCE [LARGE SCALE GENOMIC DNA]</scope>
    <source>
        <strain evidence="4">MC09</strain>
    </source>
</reference>
<dbReference type="SUPFAM" id="SSF103515">
    <property type="entry name" value="Autotransporter"/>
    <property type="match status" value="1"/>
</dbReference>
<evidence type="ECO:0000259" key="2">
    <source>
        <dbReference type="PROSITE" id="PS51208"/>
    </source>
</evidence>
<dbReference type="Proteomes" id="UP000008888">
    <property type="component" value="Chromosome"/>
</dbReference>
<evidence type="ECO:0000313" key="3">
    <source>
        <dbReference type="EMBL" id="AEG01499.1"/>
    </source>
</evidence>
<dbReference type="InterPro" id="IPR014262">
    <property type="entry name" value="HAF_rpt"/>
</dbReference>
<dbReference type="PROSITE" id="PS51208">
    <property type="entry name" value="AUTOTRANSPORTER"/>
    <property type="match status" value="1"/>
</dbReference>
<dbReference type="InterPro" id="IPR036709">
    <property type="entry name" value="Autotransporte_beta_dom_sf"/>
</dbReference>
<dbReference type="OrthoDB" id="6848220at2"/>
<sequence length="679" mass="70278">MRLDIVCKNKHRSPSLIYVGIAAMLPLLTHAADGLTDLDILSGGLGSAAYAVSADGSVAVGFSADRAFRWTQAGGMVALGVLNGGDFSIAYGVSADGSVVVGSADDGFASNGIRAFRWTQAGGMVSLGDLNGGDFSQAFGVSADGSVVVGNADDGFAGNASRAFRWTQAGGMVSLGDLNGGDFSQASGVSADGSVVVGSAFDGSAGNDSRAFRWTQAGGMVSLGNLNGGDNSYGFGVSADGGTVVGLASDGSAGNASRAFRWTQTEGMTSLGVLNGGDFSMGLGVSGDGNVVVGLATDGSNGNTSRAFRWTHTGGMQSVEQWLAANGVTVASGIGTQSANATNADGSVVVGTLENSHAFLARVSTVGNGMIDLVDFNRTLYGSGYTHVQANAQSDLIMHGLHGNPMSGLLTQGHYNVWVAGDWGRQDHATNDADIGSGEIGAAYALTDDIMFKLALGRTYSHQDSLYGGETNVRGTYVAPELIVGIPNTSLKFSVSGYFNDGDASIKRGYLNAGTPVISSGNPDASASALRLRLDWLNAYRNGNLSLSPYASFTWLDSHIDGYTETGGGFPVQWNRRNEHTTQARLGMDSSYGLNDRVKLLGRIEAVHGMDGHSSNASGTILGLSSFELSGMNYRQNWLRAGTDVEARIDPGTASLMVNGTTENYGSSYWIYASYRLTF</sequence>
<keyword evidence="4" id="KW-1185">Reference proteome</keyword>